<evidence type="ECO:0000313" key="7">
    <source>
        <dbReference type="EMBL" id="RSL17754.1"/>
    </source>
</evidence>
<dbReference type="Gene3D" id="3.20.110.10">
    <property type="entry name" value="Glycoside hydrolase 38, N terminal domain"/>
    <property type="match status" value="1"/>
</dbReference>
<evidence type="ECO:0000256" key="3">
    <source>
        <dbReference type="ARBA" id="ARBA00022801"/>
    </source>
</evidence>
<dbReference type="GO" id="GO:0006013">
    <property type="term" value="P:mannose metabolic process"/>
    <property type="evidence" value="ECO:0007669"/>
    <property type="project" value="InterPro"/>
</dbReference>
<dbReference type="PANTHER" id="PTHR46017">
    <property type="entry name" value="ALPHA-MANNOSIDASE 2C1"/>
    <property type="match status" value="1"/>
</dbReference>
<dbReference type="Pfam" id="PF01074">
    <property type="entry name" value="Glyco_hydro_38N"/>
    <property type="match status" value="1"/>
</dbReference>
<dbReference type="Pfam" id="PF09261">
    <property type="entry name" value="Alpha-mann_mid"/>
    <property type="match status" value="1"/>
</dbReference>
<dbReference type="AlphaFoldDB" id="A0A3R9QBI2"/>
<dbReference type="InterPro" id="IPR028995">
    <property type="entry name" value="Glyco_hydro_57/38_cen_sf"/>
</dbReference>
<keyword evidence="8" id="KW-1185">Reference proteome</keyword>
<accession>A0A3R9QBI2</accession>
<dbReference type="EMBL" id="RSDW01000001">
    <property type="protein sequence ID" value="RSL17754.1"/>
    <property type="molecule type" value="Genomic_DNA"/>
</dbReference>
<dbReference type="PANTHER" id="PTHR46017:SF1">
    <property type="entry name" value="ALPHA-MANNOSIDASE 2C1"/>
    <property type="match status" value="1"/>
</dbReference>
<dbReference type="GO" id="GO:0046872">
    <property type="term" value="F:metal ion binding"/>
    <property type="evidence" value="ECO:0007669"/>
    <property type="project" value="UniProtKB-KW"/>
</dbReference>
<dbReference type="Proteomes" id="UP000269669">
    <property type="component" value="Unassembled WGS sequence"/>
</dbReference>
<reference evidence="7 8" key="1">
    <citation type="submission" date="2018-12" db="EMBL/GenBank/DDBJ databases">
        <title>Sequencing of bacterial isolates from soil warming experiment in Harvard Forest, Massachusetts, USA.</title>
        <authorList>
            <person name="Deangelis K."/>
        </authorList>
    </citation>
    <scope>NUCLEOTIDE SEQUENCE [LARGE SCALE GENOMIC DNA]</scope>
    <source>
        <strain evidence="7 8">EB153</strain>
    </source>
</reference>
<feature type="signal peptide" evidence="5">
    <location>
        <begin position="1"/>
        <end position="28"/>
    </location>
</feature>
<evidence type="ECO:0000256" key="5">
    <source>
        <dbReference type="SAM" id="SignalP"/>
    </source>
</evidence>
<dbReference type="RefSeq" id="WP_260472897.1">
    <property type="nucleotide sequence ID" value="NZ_RSDW01000001.1"/>
</dbReference>
<dbReference type="CDD" id="cd10789">
    <property type="entry name" value="GH38N_AMII_ER_cytosolic"/>
    <property type="match status" value="1"/>
</dbReference>
<keyword evidence="2" id="KW-0479">Metal-binding</keyword>
<dbReference type="Gene3D" id="2.60.40.2220">
    <property type="match status" value="1"/>
</dbReference>
<dbReference type="SUPFAM" id="SSF88688">
    <property type="entry name" value="Families 57/38 glycoside transferase middle domain"/>
    <property type="match status" value="1"/>
</dbReference>
<feature type="domain" description="Glycoside hydrolase family 38 central" evidence="6">
    <location>
        <begin position="555"/>
        <end position="632"/>
    </location>
</feature>
<dbReference type="InterPro" id="IPR027291">
    <property type="entry name" value="Glyco_hydro_38_N_sf"/>
</dbReference>
<sequence length="1099" mass="122202">MTVIASLRRITTILLTAFVTAALIPAHAQSPKEIADIIATLPANSQKVVERLGTLDNLPADEWRSHVGDLAHGEDPNLDDSSWPIVKPRSHAPNDAVWFRRLVEVPKNLNGYDLTGARIWFQFRANANGPMPQIIYFNGRRVALGDDLEPIVLFDQAKPGDKVLIAVKLLHTVDTKTFDRATMKIDFASGRPNPSDLRTEFLSSAALLPSLSKNPTQDLATLNQSITTVDLAALEAADQSKFDASLTASRQKLEPIKPVLQQATFHLTGNSHIDAAWLWPVTETVDVVKRTFSTALQLMNEYPDYTYTQSAAAYNDWIAQKYPAINEEIKKRIKEGRWEIVGGMWVEPDLNMPDGESQVRSLLIGKRFFKDQYGVDVRIGWNPDSFGYNWQLPQIYKRSGMDYFVTQKMTWNDTNQLPFKLFWWQSPDGSKVLTYFPHDYANNNLNPVRLSADLAVARQRAPGMEKMMDLYGIGDHGGGPTRAILDEGNHWAQPGKIMPNIQFGVAQSFFTNSEQNLSPNSPVWNYTSIAKGYTFPTPDPGKIAIPTWKDEMYFEYHRGVMTTQAQHKRNMRESEERTINAEKLASLAWLDGKPYPHAELTDAWKKIAFNGFHDLAAGSGIGIIYKEAQAEFDQVRWATNEISTNALNTLAAGINTKAAGEVPVLVFNPLAWSHTGITTATVQLPTASTNGVSVLDAHNNVLPSFVTESDPKTNTYKILIAAKDVPSMGYQVLHVTAGTKPFATDLKASGTTMENAFLKVVVDSSTGCITSLYDKKSNFESLASGACGNQLQTFHDLPKEYDAWNIDPGTLDHMTPISNVDSVKLVESGPMRAVIRVTRTWQSSKFVQDLQLYANTDTVDVINDIDWHETHVLLKAAFPLAATGPMATYDIPYGNIERTTTRNNTWEQAKFEVPALRWADLGDAQHGFSLLNEAKYGYDAAGNVLRLTLLRSATWPDPEADRGHQHFSYALYPHAGTWKQALTARRGYQYNYELRAAQVGSHTGTLPLEHSYASVTPENVILTAIKKAEDDNGLIFRVFEWAGKQSDVTFTVPTGATSATETNLMEKPQGSPLTVSNNKVTAPISPYEILTIRVDYPHN</sequence>
<name>A0A3R9QBI2_9BACT</name>
<proteinExistence type="inferred from homology"/>
<comment type="similarity">
    <text evidence="1">Belongs to the glycosyl hydrolase 38 family.</text>
</comment>
<dbReference type="InterPro" id="IPR011330">
    <property type="entry name" value="Glyco_hydro/deAcase_b/a-brl"/>
</dbReference>
<keyword evidence="3" id="KW-0378">Hydrolase</keyword>
<dbReference type="GO" id="GO:0030246">
    <property type="term" value="F:carbohydrate binding"/>
    <property type="evidence" value="ECO:0007669"/>
    <property type="project" value="InterPro"/>
</dbReference>
<keyword evidence="4" id="KW-0326">Glycosidase</keyword>
<dbReference type="InterPro" id="IPR041147">
    <property type="entry name" value="GH38_C"/>
</dbReference>
<dbReference type="Gene3D" id="2.70.98.30">
    <property type="entry name" value="Golgi alpha-mannosidase II, domain 4"/>
    <property type="match status" value="1"/>
</dbReference>
<dbReference type="Pfam" id="PF17677">
    <property type="entry name" value="Glyco_hydro38C2"/>
    <property type="match status" value="1"/>
</dbReference>
<dbReference type="InterPro" id="IPR000602">
    <property type="entry name" value="Glyco_hydro_38_N"/>
</dbReference>
<dbReference type="InterPro" id="IPR037094">
    <property type="entry name" value="Glyco_hydro_38_cen_sf"/>
</dbReference>
<dbReference type="Pfam" id="PF07748">
    <property type="entry name" value="Glyco_hydro_38C"/>
    <property type="match status" value="1"/>
</dbReference>
<organism evidence="7 8">
    <name type="scientific">Edaphobacter aggregans</name>
    <dbReference type="NCBI Taxonomy" id="570835"/>
    <lineage>
        <taxon>Bacteria</taxon>
        <taxon>Pseudomonadati</taxon>
        <taxon>Acidobacteriota</taxon>
        <taxon>Terriglobia</taxon>
        <taxon>Terriglobales</taxon>
        <taxon>Acidobacteriaceae</taxon>
        <taxon>Edaphobacter</taxon>
    </lineage>
</organism>
<dbReference type="InterPro" id="IPR011682">
    <property type="entry name" value="Glyco_hydro_38_C"/>
</dbReference>
<dbReference type="SUPFAM" id="SSF88713">
    <property type="entry name" value="Glycoside hydrolase/deacetylase"/>
    <property type="match status" value="1"/>
</dbReference>
<dbReference type="InterPro" id="IPR015341">
    <property type="entry name" value="Glyco_hydro_38_cen"/>
</dbReference>
<comment type="caution">
    <text evidence="7">The sequence shown here is derived from an EMBL/GenBank/DDBJ whole genome shotgun (WGS) entry which is preliminary data.</text>
</comment>
<evidence type="ECO:0000313" key="8">
    <source>
        <dbReference type="Proteomes" id="UP000269669"/>
    </source>
</evidence>
<dbReference type="GO" id="GO:0009313">
    <property type="term" value="P:oligosaccharide catabolic process"/>
    <property type="evidence" value="ECO:0007669"/>
    <property type="project" value="TreeGrafter"/>
</dbReference>
<gene>
    <name evidence="7" type="ORF">EDE15_3298</name>
</gene>
<evidence type="ECO:0000256" key="2">
    <source>
        <dbReference type="ARBA" id="ARBA00022723"/>
    </source>
</evidence>
<evidence type="ECO:0000259" key="6">
    <source>
        <dbReference type="SMART" id="SM00872"/>
    </source>
</evidence>
<feature type="chain" id="PRO_5018723508" evidence="5">
    <location>
        <begin position="29"/>
        <end position="1099"/>
    </location>
</feature>
<dbReference type="Gene3D" id="1.20.1270.50">
    <property type="entry name" value="Glycoside hydrolase family 38, central domain"/>
    <property type="match status" value="1"/>
</dbReference>
<protein>
    <submittedName>
        <fullName evidence="7">Alpha-mannosidase</fullName>
    </submittedName>
</protein>
<dbReference type="GO" id="GO:0004559">
    <property type="term" value="F:alpha-mannosidase activity"/>
    <property type="evidence" value="ECO:0007669"/>
    <property type="project" value="InterPro"/>
</dbReference>
<evidence type="ECO:0000256" key="1">
    <source>
        <dbReference type="ARBA" id="ARBA00009792"/>
    </source>
</evidence>
<dbReference type="InterPro" id="IPR011013">
    <property type="entry name" value="Gal_mutarotase_sf_dom"/>
</dbReference>
<dbReference type="SMART" id="SM00872">
    <property type="entry name" value="Alpha-mann_mid"/>
    <property type="match status" value="1"/>
</dbReference>
<dbReference type="SUPFAM" id="SSF74650">
    <property type="entry name" value="Galactose mutarotase-like"/>
    <property type="match status" value="1"/>
</dbReference>
<evidence type="ECO:0000256" key="4">
    <source>
        <dbReference type="ARBA" id="ARBA00023295"/>
    </source>
</evidence>
<keyword evidence="5" id="KW-0732">Signal</keyword>